<gene>
    <name evidence="2" type="ORF">BZG00_00645</name>
</gene>
<feature type="domain" description="Aminoglycoside phosphotransferase" evidence="1">
    <location>
        <begin position="12"/>
        <end position="245"/>
    </location>
</feature>
<protein>
    <recommendedName>
        <fullName evidence="1">Aminoglycoside phosphotransferase domain-containing protein</fullName>
    </recommendedName>
</protein>
<dbReference type="EMBL" id="MUEK01000001">
    <property type="protein sequence ID" value="OOE41515.1"/>
    <property type="molecule type" value="Genomic_DNA"/>
</dbReference>
<reference evidence="2 3" key="1">
    <citation type="journal article" date="2017" name="Genome Announc.">
        <title>Draft Genome Sequences of Salinivibrio proteolyticus, Salinivibrio sharmensis, Salinivibrio siamensis, Salinivibrio costicola subsp. alcaliphilus, Salinivibrio costicola subsp. vallismortis, and 29 New Isolates Belonging to the Genus Salinivibrio.</title>
        <authorList>
            <person name="Lopez-Hermoso C."/>
            <person name="de la Haba R.R."/>
            <person name="Sanchez-Porro C."/>
            <person name="Bayliss S.C."/>
            <person name="Feil E.J."/>
            <person name="Ventosa A."/>
        </authorList>
    </citation>
    <scope>NUCLEOTIDE SEQUENCE [LARGE SCALE GENOMIC DNA]</scope>
    <source>
        <strain evidence="2 3">AL184</strain>
    </source>
</reference>
<dbReference type="InterPro" id="IPR011009">
    <property type="entry name" value="Kinase-like_dom_sf"/>
</dbReference>
<name>A0AB36K0Q3_9GAMM</name>
<dbReference type="InterPro" id="IPR002575">
    <property type="entry name" value="Aminoglycoside_PTrfase"/>
</dbReference>
<dbReference type="Gene3D" id="3.30.200.20">
    <property type="entry name" value="Phosphorylase Kinase, domain 1"/>
    <property type="match status" value="1"/>
</dbReference>
<keyword evidence="3" id="KW-1185">Reference proteome</keyword>
<evidence type="ECO:0000259" key="1">
    <source>
        <dbReference type="Pfam" id="PF01636"/>
    </source>
</evidence>
<proteinExistence type="predicted"/>
<dbReference type="Pfam" id="PF01636">
    <property type="entry name" value="APH"/>
    <property type="match status" value="1"/>
</dbReference>
<dbReference type="RefSeq" id="WP_077658622.1">
    <property type="nucleotide sequence ID" value="NZ_CP040021.1"/>
</dbReference>
<comment type="caution">
    <text evidence="2">The sequence shown here is derived from an EMBL/GenBank/DDBJ whole genome shotgun (WGS) entry which is preliminary data.</text>
</comment>
<dbReference type="AlphaFoldDB" id="A0AB36K0Q3"/>
<dbReference type="Gene3D" id="3.90.1200.10">
    <property type="match status" value="1"/>
</dbReference>
<organism evidence="2 3">
    <name type="scientific">Salinivibrio kushneri</name>
    <dbReference type="NCBI Taxonomy" id="1908198"/>
    <lineage>
        <taxon>Bacteria</taxon>
        <taxon>Pseudomonadati</taxon>
        <taxon>Pseudomonadota</taxon>
        <taxon>Gammaproteobacteria</taxon>
        <taxon>Vibrionales</taxon>
        <taxon>Vibrionaceae</taxon>
        <taxon>Salinivibrio</taxon>
    </lineage>
</organism>
<evidence type="ECO:0000313" key="2">
    <source>
        <dbReference type="EMBL" id="OOE41515.1"/>
    </source>
</evidence>
<dbReference type="SUPFAM" id="SSF56112">
    <property type="entry name" value="Protein kinase-like (PK-like)"/>
    <property type="match status" value="1"/>
</dbReference>
<evidence type="ECO:0000313" key="3">
    <source>
        <dbReference type="Proteomes" id="UP000189021"/>
    </source>
</evidence>
<dbReference type="Proteomes" id="UP000189021">
    <property type="component" value="Unassembled WGS sequence"/>
</dbReference>
<dbReference type="InterPro" id="IPR051678">
    <property type="entry name" value="AGP_Transferase"/>
</dbReference>
<sequence>MHWPYIGQCSSIEEIECGAVNVTYKVHARHTYFLRGYQTLTDAQILQSHQIQRSLATQLPFVIAPCFTEKALTLIKFNGASYALYSAAHGKSVSKLSSVQAQSAGFALALVHSALVQHDGSAFPTITLSWEKEVWLRKLETIIKQIRQAPTSDDSYWAMRRAEQQQEYLANNNSEHQYKIVTQRQLIHGDYHQANLFFDRHNAVSGLIDWDLLQNMPRAYDVIRACAYMFQMDPLLSSAFISGYTSQLPLTAEELIDDGARAWGMYADHHIWPLEQVYLHNNVAAKRFFPNQDFLPFSQQWCRVAYHLKNDKDIR</sequence>
<dbReference type="PANTHER" id="PTHR21310">
    <property type="entry name" value="AMINOGLYCOSIDE PHOSPHOTRANSFERASE-RELATED-RELATED"/>
    <property type="match status" value="1"/>
</dbReference>
<accession>A0AB36K0Q3</accession>